<keyword evidence="1" id="KW-0812">Transmembrane</keyword>
<protein>
    <submittedName>
        <fullName evidence="2">Putative secreted protein</fullName>
    </submittedName>
</protein>
<sequence>MSILQFEHVLVPYPPIIELFIFLLTILRLAFPVSFRAIPSCVQFRTFSVCALWRLYSDSIYNFFPKNQFP</sequence>
<evidence type="ECO:0000256" key="1">
    <source>
        <dbReference type="SAM" id="Phobius"/>
    </source>
</evidence>
<proteinExistence type="predicted"/>
<keyword evidence="1" id="KW-1133">Transmembrane helix</keyword>
<dbReference type="AlphaFoldDB" id="A0A2M4D837"/>
<accession>A0A2M4D837</accession>
<feature type="transmembrane region" description="Helical" evidence="1">
    <location>
        <begin position="12"/>
        <end position="31"/>
    </location>
</feature>
<reference evidence="2" key="1">
    <citation type="submission" date="2018-01" db="EMBL/GenBank/DDBJ databases">
        <title>An insight into the sialome of Amazonian anophelines.</title>
        <authorList>
            <person name="Ribeiro J.M."/>
            <person name="Scarpassa V."/>
            <person name="Calvo E."/>
        </authorList>
    </citation>
    <scope>NUCLEOTIDE SEQUENCE</scope>
</reference>
<evidence type="ECO:0000313" key="2">
    <source>
        <dbReference type="EMBL" id="MBW73740.1"/>
    </source>
</evidence>
<dbReference type="EMBL" id="GGFL01009562">
    <property type="protein sequence ID" value="MBW73740.1"/>
    <property type="molecule type" value="Transcribed_RNA"/>
</dbReference>
<organism evidence="2">
    <name type="scientific">Anopheles darlingi</name>
    <name type="common">Mosquito</name>
    <dbReference type="NCBI Taxonomy" id="43151"/>
    <lineage>
        <taxon>Eukaryota</taxon>
        <taxon>Metazoa</taxon>
        <taxon>Ecdysozoa</taxon>
        <taxon>Arthropoda</taxon>
        <taxon>Hexapoda</taxon>
        <taxon>Insecta</taxon>
        <taxon>Pterygota</taxon>
        <taxon>Neoptera</taxon>
        <taxon>Endopterygota</taxon>
        <taxon>Diptera</taxon>
        <taxon>Nematocera</taxon>
        <taxon>Culicoidea</taxon>
        <taxon>Culicidae</taxon>
        <taxon>Anophelinae</taxon>
        <taxon>Anopheles</taxon>
    </lineage>
</organism>
<name>A0A2M4D837_ANODA</name>
<keyword evidence="1" id="KW-0472">Membrane</keyword>